<dbReference type="InterPro" id="IPR029030">
    <property type="entry name" value="Caspase-like_dom_sf"/>
</dbReference>
<proteinExistence type="inferred from homology"/>
<evidence type="ECO:0000256" key="1">
    <source>
        <dbReference type="ARBA" id="ARBA00009005"/>
    </source>
</evidence>
<gene>
    <name evidence="3" type="ORF">JRO89_XS02G0160500</name>
</gene>
<comment type="similarity">
    <text evidence="1">Belongs to the peptidase C14B family.</text>
</comment>
<comment type="caution">
    <text evidence="3">The sequence shown here is derived from an EMBL/GenBank/DDBJ whole genome shotgun (WGS) entry which is preliminary data.</text>
</comment>
<evidence type="ECO:0000313" key="3">
    <source>
        <dbReference type="EMBL" id="KAH7575601.1"/>
    </source>
</evidence>
<dbReference type="PANTHER" id="PTHR48104">
    <property type="entry name" value="METACASPASE-4"/>
    <property type="match status" value="1"/>
</dbReference>
<sequence>MDHYSRKIQCIHCRQRLSPQAREAKIKCPGCALDIEISKPENERSSRENSNTCPKNIISKFWKPTDPNPQTPLNIVPSPFQLPHSSRPNKRAVLCGVTYNKRKYRLKGTINDVKNIRDMLIKKFGFLQNGIIVLTEEETQEHIPTKKNIEKALRWLVENCKKGDSLVFYFSGHGLRQPDFNGDETDGFDETICPLDFIKEGMIVDNDINSIIVQPLVKGVTLHAIVDACHSGTILDLKYKYNRDKKEWKDNSPPSSGVNKATSGGLAICISACADDQVASDTTAFTGNTMNGAMTYILTKSVRKHPGLTYGDLIDLIHEAFEEVNQNECLVNTHFLRKFYKESLSQKPQLTSSEQFDVYKTHFKL</sequence>
<dbReference type="EMBL" id="JAFEMO010000002">
    <property type="protein sequence ID" value="KAH7575601.1"/>
    <property type="molecule type" value="Genomic_DNA"/>
</dbReference>
<feature type="domain" description="Peptidase C14 caspase" evidence="2">
    <location>
        <begin position="90"/>
        <end position="352"/>
    </location>
</feature>
<keyword evidence="4" id="KW-1185">Reference proteome</keyword>
<organism evidence="3 4">
    <name type="scientific">Xanthoceras sorbifolium</name>
    <dbReference type="NCBI Taxonomy" id="99658"/>
    <lineage>
        <taxon>Eukaryota</taxon>
        <taxon>Viridiplantae</taxon>
        <taxon>Streptophyta</taxon>
        <taxon>Embryophyta</taxon>
        <taxon>Tracheophyta</taxon>
        <taxon>Spermatophyta</taxon>
        <taxon>Magnoliopsida</taxon>
        <taxon>eudicotyledons</taxon>
        <taxon>Gunneridae</taxon>
        <taxon>Pentapetalae</taxon>
        <taxon>rosids</taxon>
        <taxon>malvids</taxon>
        <taxon>Sapindales</taxon>
        <taxon>Sapindaceae</taxon>
        <taxon>Xanthoceroideae</taxon>
        <taxon>Xanthoceras</taxon>
    </lineage>
</organism>
<dbReference type="InterPro" id="IPR050452">
    <property type="entry name" value="Metacaspase"/>
</dbReference>
<dbReference type="Gene3D" id="3.40.50.12660">
    <property type="match status" value="1"/>
</dbReference>
<evidence type="ECO:0000313" key="4">
    <source>
        <dbReference type="Proteomes" id="UP000827721"/>
    </source>
</evidence>
<dbReference type="SUPFAM" id="SSF52129">
    <property type="entry name" value="Caspase-like"/>
    <property type="match status" value="1"/>
</dbReference>
<dbReference type="Proteomes" id="UP000827721">
    <property type="component" value="Unassembled WGS sequence"/>
</dbReference>
<protein>
    <recommendedName>
        <fullName evidence="2">Peptidase C14 caspase domain-containing protein</fullName>
    </recommendedName>
</protein>
<dbReference type="PANTHER" id="PTHR48104:SF2">
    <property type="entry name" value="METACASPASE-1-LIKE ISOFORM X1"/>
    <property type="match status" value="1"/>
</dbReference>
<dbReference type="Pfam" id="PF00656">
    <property type="entry name" value="Peptidase_C14"/>
    <property type="match status" value="1"/>
</dbReference>
<evidence type="ECO:0000259" key="2">
    <source>
        <dbReference type="Pfam" id="PF00656"/>
    </source>
</evidence>
<reference evidence="3 4" key="1">
    <citation type="submission" date="2021-02" db="EMBL/GenBank/DDBJ databases">
        <title>Plant Genome Project.</title>
        <authorList>
            <person name="Zhang R.-G."/>
        </authorList>
    </citation>
    <scope>NUCLEOTIDE SEQUENCE [LARGE SCALE GENOMIC DNA]</scope>
    <source>
        <tissue evidence="3">Leaves</tissue>
    </source>
</reference>
<accession>A0ABQ8IFY9</accession>
<name>A0ABQ8IFY9_9ROSI</name>
<dbReference type="InterPro" id="IPR011600">
    <property type="entry name" value="Pept_C14_caspase"/>
</dbReference>